<evidence type="ECO:0000313" key="8">
    <source>
        <dbReference type="EMBL" id="GGA76144.1"/>
    </source>
</evidence>
<dbReference type="EMBL" id="BMIF01000011">
    <property type="protein sequence ID" value="GGA76144.1"/>
    <property type="molecule type" value="Genomic_DNA"/>
</dbReference>
<dbReference type="Proteomes" id="UP000636264">
    <property type="component" value="Unassembled WGS sequence"/>
</dbReference>
<dbReference type="PANTHER" id="PTHR34584:SF1">
    <property type="entry name" value="NA(+)_H(+) ANTIPORTER SUBUNIT E1"/>
    <property type="match status" value="1"/>
</dbReference>
<name>A0A916W863_9HYPH</name>
<keyword evidence="4 7" id="KW-0812">Transmembrane</keyword>
<evidence type="ECO:0000256" key="6">
    <source>
        <dbReference type="ARBA" id="ARBA00023136"/>
    </source>
</evidence>
<evidence type="ECO:0000313" key="9">
    <source>
        <dbReference type="Proteomes" id="UP000636264"/>
    </source>
</evidence>
<comment type="caution">
    <text evidence="8">The sequence shown here is derived from an EMBL/GenBank/DDBJ whole genome shotgun (WGS) entry which is preliminary data.</text>
</comment>
<evidence type="ECO:0000256" key="7">
    <source>
        <dbReference type="SAM" id="Phobius"/>
    </source>
</evidence>
<reference evidence="8" key="1">
    <citation type="journal article" date="2014" name="Int. J. Syst. Evol. Microbiol.">
        <title>Complete genome sequence of Corynebacterium casei LMG S-19264T (=DSM 44701T), isolated from a smear-ripened cheese.</title>
        <authorList>
            <consortium name="US DOE Joint Genome Institute (JGI-PGF)"/>
            <person name="Walter F."/>
            <person name="Albersmeier A."/>
            <person name="Kalinowski J."/>
            <person name="Ruckert C."/>
        </authorList>
    </citation>
    <scope>NUCLEOTIDE SEQUENCE</scope>
    <source>
        <strain evidence="8">CGMCC 1.15320</strain>
    </source>
</reference>
<dbReference type="Pfam" id="PF01899">
    <property type="entry name" value="MNHE"/>
    <property type="match status" value="1"/>
</dbReference>
<dbReference type="NCBIfam" id="NF006519">
    <property type="entry name" value="PRK08965.1-3"/>
    <property type="match status" value="1"/>
</dbReference>
<feature type="transmembrane region" description="Helical" evidence="7">
    <location>
        <begin position="12"/>
        <end position="40"/>
    </location>
</feature>
<dbReference type="PIRSF" id="PIRSF019239">
    <property type="entry name" value="MrpE"/>
    <property type="match status" value="1"/>
</dbReference>
<evidence type="ECO:0000256" key="1">
    <source>
        <dbReference type="ARBA" id="ARBA00004651"/>
    </source>
</evidence>
<keyword evidence="3" id="KW-1003">Cell membrane</keyword>
<dbReference type="InterPro" id="IPR002758">
    <property type="entry name" value="Cation_antiport_E"/>
</dbReference>
<comment type="subcellular location">
    <subcellularLocation>
        <location evidence="1">Cell membrane</location>
        <topology evidence="1">Multi-pass membrane protein</topology>
    </subcellularLocation>
</comment>
<keyword evidence="5 7" id="KW-1133">Transmembrane helix</keyword>
<gene>
    <name evidence="8" type="ORF">GCM10011385_32700</name>
</gene>
<evidence type="ECO:0000256" key="4">
    <source>
        <dbReference type="ARBA" id="ARBA00022692"/>
    </source>
</evidence>
<accession>A0A916W863</accession>
<organism evidence="8 9">
    <name type="scientific">Nitratireductor aestuarii</name>
    <dbReference type="NCBI Taxonomy" id="1735103"/>
    <lineage>
        <taxon>Bacteria</taxon>
        <taxon>Pseudomonadati</taxon>
        <taxon>Pseudomonadota</taxon>
        <taxon>Alphaproteobacteria</taxon>
        <taxon>Hyphomicrobiales</taxon>
        <taxon>Phyllobacteriaceae</taxon>
        <taxon>Nitratireductor</taxon>
    </lineage>
</organism>
<reference evidence="8" key="2">
    <citation type="submission" date="2020-09" db="EMBL/GenBank/DDBJ databases">
        <authorList>
            <person name="Sun Q."/>
            <person name="Zhou Y."/>
        </authorList>
    </citation>
    <scope>NUCLEOTIDE SEQUENCE</scope>
    <source>
        <strain evidence="8">CGMCC 1.15320</strain>
    </source>
</reference>
<dbReference type="GO" id="GO:0005886">
    <property type="term" value="C:plasma membrane"/>
    <property type="evidence" value="ECO:0007669"/>
    <property type="project" value="UniProtKB-SubCell"/>
</dbReference>
<evidence type="ECO:0000256" key="2">
    <source>
        <dbReference type="ARBA" id="ARBA00006228"/>
    </source>
</evidence>
<dbReference type="RefSeq" id="WP_188722173.1">
    <property type="nucleotide sequence ID" value="NZ_BMIF01000011.1"/>
</dbReference>
<dbReference type="PANTHER" id="PTHR34584">
    <property type="entry name" value="NA(+)/H(+) ANTIPORTER SUBUNIT E1"/>
    <property type="match status" value="1"/>
</dbReference>
<dbReference type="AlphaFoldDB" id="A0A916W863"/>
<protein>
    <submittedName>
        <fullName evidence="8">Na+/H+ antiporter subunit E</fullName>
    </submittedName>
</protein>
<evidence type="ECO:0000256" key="3">
    <source>
        <dbReference type="ARBA" id="ARBA00022475"/>
    </source>
</evidence>
<evidence type="ECO:0000256" key="5">
    <source>
        <dbReference type="ARBA" id="ARBA00022989"/>
    </source>
</evidence>
<keyword evidence="6 7" id="KW-0472">Membrane</keyword>
<keyword evidence="9" id="KW-1185">Reference proteome</keyword>
<comment type="similarity">
    <text evidence="2">Belongs to the CPA3 antiporters (TC 2.A.63) subunit E family.</text>
</comment>
<sequence length="157" mass="17375">MSTFLVNLILALLWTAVTGSFSFANMVFGFLLAAFIIYLVREQTGARSYFVHASRILGLVILFIKELVKSASKVALTVLKPNMELKPGFISYELKVTSDMEITLLANLITLTPGTLSVDVSEDRKLLFIHALDCSDPAAIRADIENGFERAILEAFR</sequence>
<proteinExistence type="inferred from homology"/>
<dbReference type="GO" id="GO:0008324">
    <property type="term" value="F:monoatomic cation transmembrane transporter activity"/>
    <property type="evidence" value="ECO:0007669"/>
    <property type="project" value="InterPro"/>
</dbReference>